<evidence type="ECO:0000259" key="2">
    <source>
        <dbReference type="PROSITE" id="PS50093"/>
    </source>
</evidence>
<feature type="non-terminal residue" evidence="3">
    <location>
        <position position="721"/>
    </location>
</feature>
<feature type="chain" id="PRO_5046155813" evidence="1">
    <location>
        <begin position="19"/>
        <end position="721"/>
    </location>
</feature>
<dbReference type="RefSeq" id="WP_290207881.1">
    <property type="nucleotide sequence ID" value="NZ_JASDDK010000011.1"/>
</dbReference>
<evidence type="ECO:0000313" key="4">
    <source>
        <dbReference type="Proteomes" id="UP001231197"/>
    </source>
</evidence>
<dbReference type="SMART" id="SM00089">
    <property type="entry name" value="PKD"/>
    <property type="match status" value="1"/>
</dbReference>
<dbReference type="InterPro" id="IPR049804">
    <property type="entry name" value="Choice_anch_L"/>
</dbReference>
<dbReference type="EMBL" id="JASDDK010000011">
    <property type="protein sequence ID" value="MDN3494181.1"/>
    <property type="molecule type" value="Genomic_DNA"/>
</dbReference>
<dbReference type="InterPro" id="IPR022409">
    <property type="entry name" value="PKD/Chitinase_dom"/>
</dbReference>
<protein>
    <submittedName>
        <fullName evidence="3">Choice-of-anchor L domain-containing protein</fullName>
    </submittedName>
</protein>
<dbReference type="InterPro" id="IPR035914">
    <property type="entry name" value="Sperma_CUB_dom_sf"/>
</dbReference>
<dbReference type="CDD" id="cd00146">
    <property type="entry name" value="PKD"/>
    <property type="match status" value="1"/>
</dbReference>
<feature type="domain" description="PKD" evidence="2">
    <location>
        <begin position="183"/>
        <end position="237"/>
    </location>
</feature>
<dbReference type="Pfam" id="PF18911">
    <property type="entry name" value="PKD_4"/>
    <property type="match status" value="1"/>
</dbReference>
<sequence>MNKSLCLLALIISSICFSQDVLMESGTFTRCAPDKFYDSGGEFGNYGDNEDIVTTICPQNNDEFIIVDFIDFNTQLNRDVLTIYDGDDVTADVIGSYSSSSSPPGVVSASASNTSGCLTFAFTSNETGNINGWEADILCAVQCQTITASIDSTVPAESSPNIVEILPGETVDFSASATFSVDGTGANYNWDFGNGTNGTGTTGAATYNFAGTYTVTLTVQDTNPVGCQSTETISVVVLDPIVSINSAAYPESSFNLEELVENVLVSGGCSAVHNFSTQVNGNPNQLGSKSYGYFTRGGAVGFPFEEGIILSTGVAAEAGNSVDATLVSTNNGQAGDGDLESALGQADTNDATFVKFNFVPTSNQISFRYLMTSEEYDGSTECNYADSFAFLLREVGTTDYTNLAVLPNGTPVSVTNINNSGNCADNPTYFEGYNIGDTNYGGRTVVLTASATVVPTVTYEIKLVVADQGDSIWDSAIFLEAGSFVLGGELGDDITIVAGTAQCGGEAITLDTQAPSATHTWFYAADPSMPENRLEIIGETASVIDVNEPGLYSADVFFAAGCETTDSILVEFKPTPIANDAPNIEFCDADGIAEFDLSSNDDDILGGQNADDFIITYHVTEQQAIDNLDPLPSNYTNNSNPQEIWARIADVSQECYTTTSFNIEALDQPIISPASDLESCDDDSNDGIAEFDLSSQSSTILGSQPSSDFTVSYHLNFQDAD</sequence>
<gene>
    <name evidence="3" type="ORF">QMA06_15775</name>
</gene>
<accession>A0ABT7ZYS7</accession>
<dbReference type="PROSITE" id="PS50093">
    <property type="entry name" value="PKD"/>
    <property type="match status" value="1"/>
</dbReference>
<dbReference type="NCBIfam" id="NF038133">
    <property type="entry name" value="choice_anch_L"/>
    <property type="match status" value="1"/>
</dbReference>
<organism evidence="3 4">
    <name type="scientific">Winogradskyella bathintestinalis</name>
    <dbReference type="NCBI Taxonomy" id="3035208"/>
    <lineage>
        <taxon>Bacteria</taxon>
        <taxon>Pseudomonadati</taxon>
        <taxon>Bacteroidota</taxon>
        <taxon>Flavobacteriia</taxon>
        <taxon>Flavobacteriales</taxon>
        <taxon>Flavobacteriaceae</taxon>
        <taxon>Winogradskyella</taxon>
    </lineage>
</organism>
<proteinExistence type="predicted"/>
<keyword evidence="4" id="KW-1185">Reference proteome</keyword>
<dbReference type="InterPro" id="IPR035986">
    <property type="entry name" value="PKD_dom_sf"/>
</dbReference>
<evidence type="ECO:0000256" key="1">
    <source>
        <dbReference type="SAM" id="SignalP"/>
    </source>
</evidence>
<dbReference type="InterPro" id="IPR013783">
    <property type="entry name" value="Ig-like_fold"/>
</dbReference>
<dbReference type="InterPro" id="IPR000601">
    <property type="entry name" value="PKD_dom"/>
</dbReference>
<keyword evidence="1" id="KW-0732">Signal</keyword>
<reference evidence="3 4" key="1">
    <citation type="journal article" date="2023" name="Int. J. Syst. Evol. Microbiol.">
        <title>Winogradskyella bathintestinalis sp. nov., isolated from the intestine of the deep-sea loosejaw dragonfish, Malacosteus niger.</title>
        <authorList>
            <person name="Uniacke-Lowe S."/>
            <person name="Johnson C.N."/>
            <person name="Stanton C."/>
            <person name="Hill C."/>
            <person name="Ross P."/>
        </authorList>
    </citation>
    <scope>NUCLEOTIDE SEQUENCE [LARGE SCALE GENOMIC DNA]</scope>
    <source>
        <strain evidence="3 4">APC 3343</strain>
    </source>
</reference>
<dbReference type="Gene3D" id="2.60.40.10">
    <property type="entry name" value="Immunoglobulins"/>
    <property type="match status" value="1"/>
</dbReference>
<feature type="signal peptide" evidence="1">
    <location>
        <begin position="1"/>
        <end position="18"/>
    </location>
</feature>
<comment type="caution">
    <text evidence="3">The sequence shown here is derived from an EMBL/GenBank/DDBJ whole genome shotgun (WGS) entry which is preliminary data.</text>
</comment>
<name>A0ABT7ZYS7_9FLAO</name>
<dbReference type="Gene3D" id="2.60.120.290">
    <property type="entry name" value="Spermadhesin, CUB domain"/>
    <property type="match status" value="1"/>
</dbReference>
<dbReference type="SUPFAM" id="SSF49299">
    <property type="entry name" value="PKD domain"/>
    <property type="match status" value="1"/>
</dbReference>
<evidence type="ECO:0000313" key="3">
    <source>
        <dbReference type="EMBL" id="MDN3494181.1"/>
    </source>
</evidence>
<dbReference type="SUPFAM" id="SSF49854">
    <property type="entry name" value="Spermadhesin, CUB domain"/>
    <property type="match status" value="1"/>
</dbReference>
<dbReference type="Proteomes" id="UP001231197">
    <property type="component" value="Unassembled WGS sequence"/>
</dbReference>